<name>A0ABM1S1C0_LIMPO</name>
<keyword evidence="1" id="KW-0472">Membrane</keyword>
<organism evidence="2 3">
    <name type="scientific">Limulus polyphemus</name>
    <name type="common">Atlantic horseshoe crab</name>
    <dbReference type="NCBI Taxonomy" id="6850"/>
    <lineage>
        <taxon>Eukaryota</taxon>
        <taxon>Metazoa</taxon>
        <taxon>Ecdysozoa</taxon>
        <taxon>Arthropoda</taxon>
        <taxon>Chelicerata</taxon>
        <taxon>Merostomata</taxon>
        <taxon>Xiphosura</taxon>
        <taxon>Limulidae</taxon>
        <taxon>Limulus</taxon>
    </lineage>
</organism>
<evidence type="ECO:0000313" key="3">
    <source>
        <dbReference type="RefSeq" id="XP_022237425.1"/>
    </source>
</evidence>
<proteinExistence type="predicted"/>
<dbReference type="RefSeq" id="XP_022237425.1">
    <property type="nucleotide sequence ID" value="XM_022381717.1"/>
</dbReference>
<keyword evidence="2" id="KW-1185">Reference proteome</keyword>
<keyword evidence="1" id="KW-1133">Transmembrane helix</keyword>
<feature type="transmembrane region" description="Helical" evidence="1">
    <location>
        <begin position="34"/>
        <end position="59"/>
    </location>
</feature>
<evidence type="ECO:0000256" key="1">
    <source>
        <dbReference type="SAM" id="Phobius"/>
    </source>
</evidence>
<protein>
    <submittedName>
        <fullName evidence="3">Uncharacterized protein LOC111084971</fullName>
    </submittedName>
</protein>
<sequence length="212" mass="23920">MLSLMAYIDENRISIFVEGTTQAYPKRPSSAPKIVSIISLTLVMMTILIGVFVLLGFYVQLRQAECDCGLEKVPQPFSLESIERQSKASRYDPDPLLAVPSQSSKKMTAIPLRLHLDGDTGRMIKKKNKARVSCDVEKKKTMALTAQKPKTLITPFGNITTDPRLIHVMGERMVFSCHSDMRNTHKPVNDYKEIPSRSRRDTSNMYDCDCTC</sequence>
<dbReference type="GeneID" id="111084971"/>
<reference evidence="3" key="1">
    <citation type="submission" date="2025-08" db="UniProtKB">
        <authorList>
            <consortium name="RefSeq"/>
        </authorList>
    </citation>
    <scope>IDENTIFICATION</scope>
    <source>
        <tissue evidence="3">Muscle</tissue>
    </source>
</reference>
<keyword evidence="1" id="KW-0812">Transmembrane</keyword>
<dbReference type="Proteomes" id="UP000694941">
    <property type="component" value="Unplaced"/>
</dbReference>
<accession>A0ABM1S1C0</accession>
<gene>
    <name evidence="3" type="primary">LOC111084971</name>
</gene>
<evidence type="ECO:0000313" key="2">
    <source>
        <dbReference type="Proteomes" id="UP000694941"/>
    </source>
</evidence>